<dbReference type="InterPro" id="IPR040633">
    <property type="entry name" value="Gal_mutarotas_3"/>
</dbReference>
<dbReference type="InterPro" id="IPR038637">
    <property type="entry name" value="NPCBM_sf"/>
</dbReference>
<keyword evidence="5" id="KW-1185">Reference proteome</keyword>
<dbReference type="Proteomes" id="UP001589716">
    <property type="component" value="Unassembled WGS sequence"/>
</dbReference>
<comment type="caution">
    <text evidence="4">The sequence shown here is derived from an EMBL/GenBank/DDBJ whole genome shotgun (WGS) entry which is preliminary data.</text>
</comment>
<dbReference type="InterPro" id="IPR035364">
    <property type="entry name" value="Beta_sandwich_GH101"/>
</dbReference>
<dbReference type="Pfam" id="PF18080">
    <property type="entry name" value="Gal_mutarotas_3"/>
    <property type="match status" value="1"/>
</dbReference>
<reference evidence="4 5" key="1">
    <citation type="submission" date="2024-09" db="EMBL/GenBank/DDBJ databases">
        <authorList>
            <person name="Sun Q."/>
            <person name="Mori K."/>
        </authorList>
    </citation>
    <scope>NUCLEOTIDE SEQUENCE [LARGE SCALE GENOMIC DNA]</scope>
    <source>
        <strain evidence="4 5">JCM 4414</strain>
    </source>
</reference>
<dbReference type="InterPro" id="IPR013222">
    <property type="entry name" value="Glyco_hyd_98_carb-bd"/>
</dbReference>
<dbReference type="EMBL" id="JBHMCT010000016">
    <property type="protein sequence ID" value="MFB9557499.1"/>
    <property type="molecule type" value="Genomic_DNA"/>
</dbReference>
<dbReference type="Gene3D" id="2.60.120.1060">
    <property type="entry name" value="NPCBM/NEW2 domain"/>
    <property type="match status" value="1"/>
</dbReference>
<dbReference type="SMART" id="SM00776">
    <property type="entry name" value="NPCBM"/>
    <property type="match status" value="1"/>
</dbReference>
<dbReference type="Gene3D" id="2.60.120.260">
    <property type="entry name" value="Galactose-binding domain-like"/>
    <property type="match status" value="2"/>
</dbReference>
<dbReference type="SUPFAM" id="SSF49785">
    <property type="entry name" value="Galactose-binding domain-like"/>
    <property type="match status" value="1"/>
</dbReference>
<dbReference type="CDD" id="cd14244">
    <property type="entry name" value="GH_101_like"/>
    <property type="match status" value="1"/>
</dbReference>
<feature type="region of interest" description="Disordered" evidence="1">
    <location>
        <begin position="35"/>
        <end position="56"/>
    </location>
</feature>
<dbReference type="Pfam" id="PF17451">
    <property type="entry name" value="Glyco_hyd_101C"/>
    <property type="match status" value="1"/>
</dbReference>
<feature type="chain" id="PRO_5046162086" evidence="2">
    <location>
        <begin position="36"/>
        <end position="1310"/>
    </location>
</feature>
<dbReference type="InterPro" id="IPR018905">
    <property type="entry name" value="A-galactase_NEW3"/>
</dbReference>
<proteinExistence type="predicted"/>
<dbReference type="InterPro" id="IPR049314">
    <property type="entry name" value="GH101_dom-5"/>
</dbReference>
<feature type="region of interest" description="Disordered" evidence="1">
    <location>
        <begin position="1178"/>
        <end position="1197"/>
    </location>
</feature>
<dbReference type="Pfam" id="PF12905">
    <property type="entry name" value="Glyco_hydro_101"/>
    <property type="match status" value="1"/>
</dbReference>
<feature type="compositionally biased region" description="Low complexity" evidence="1">
    <location>
        <begin position="46"/>
        <end position="56"/>
    </location>
</feature>
<accession>A0ABV5QVT9</accession>
<dbReference type="InterPro" id="IPR040502">
    <property type="entry name" value="GH101_dom-6"/>
</dbReference>
<dbReference type="Gene3D" id="2.70.98.10">
    <property type="match status" value="1"/>
</dbReference>
<keyword evidence="2" id="KW-0732">Signal</keyword>
<sequence length="1310" mass="138201">MSHPYPPAAARRLRTACALAAAASAVLVLAGPARAGTPSTAPARVGTPSTAPARAGAPAAAETAAASAVIGSEQLSVTVAEDFPRVLAYTDRATGARLLGSTAPVTQVVLNGTAHTVRAGAAPAVTGDSAAYTLVFPDLPGVEIDARISVSGRSTTFRITAVRDTETFRVGTLDIPGHDLVSVGSTDPGAATAFTRLDPDSTRTADVFAQVTDATPADTAPVGASYAIVSTGRLAAAVESNSSYDKPSGASARDGARFWHQARKASTPAGTETRVGVWSGQWTYRGAGAPQPESGDHLPWARVVVTPDANDDGRTDWQDGAVAFRTIGIKAPGSDRTPDRVVAHIPFNFASNATHPFLRTLDDVKRVSLATDGLGQFALLKGYGSEGHDSAHPDYGGNYNKRAGGLADLNTLLRQGKKWGADFGVHVNATEAYPEAKNFSETLVDKSRPGWNWLNQSYYIDQRRDVNSGDLARRLRQLRDETDPGLSTLYIDVYYTHGWIADKTVQAVQAQGWNVATEWSEKFERASLWSHWANDLDYGGVTNKGLNSQIIRFIRNGEKDVWNDHPVLGQTALVDFEGWTGETDHTAFTANLWQRNLPAKYLQRQRITRWNGDDITFTGGVRGTVENGRRTFYENGRKVLDGDAYLLPWAGGSKLYHYNKTGGRTSWAVPPGTGAYSVYRLTDNGRVKTGTVTPVGGRVSLDATAGQPYVLYPSAAPAAPDPRWGEGTPVRDPGFNDARLNAWAKSGTVTRDTDAHGRNSAKLTGSATASVRQQITGLTPGRRYTASVLVEVEAGKTRPTTLFAGGTSVTVARSTLTDRVAASDWNGTRFQRAKTTFTAPATGTTTLRVEAAGGSTAAVRLDDVRIVANDPATKAGTTVYEDFEAVDQGWGPFLKGDAGGTTDPRTHIAQLHAPYTQAGWNGKTVDDVLDGAESLKSHDENSGLVYRTAPWTVPMKDGRSYRVEFAYQSSHAGAYEWVTGYDRTSGQGAPVETRRTPIGQQRTTGHFSQTVTAGCGDTWTGLRKRADAPDGADFVLDRFTVTDLGPAAERAACGTLSVTAPETLEPGRANTVTATFGNDEAAAVSGAEAVLTLPEGWTAEPAGPVALATVAAGQSTTATWKVTPPVDAAHRPYDLGATVTYGVAGEARRLTAATTVRTLPPPPTADAWASDLHWTSAANGWGPAEKDRSNGGTGSGDGGPLTIGGVAYAKGLGTHATAKVRYYLGGRCTSFTAEVGVDDAQTTRGSVQFGVLADGTEKAKSPVLRADDGAWSLTADVTGASYVDLVVGDAGDGNGNDHADWGNARFHCAA</sequence>
<evidence type="ECO:0000256" key="2">
    <source>
        <dbReference type="SAM" id="SignalP"/>
    </source>
</evidence>
<gene>
    <name evidence="4" type="ORF">ACFFTP_25335</name>
</gene>
<feature type="signal peptide" evidence="2">
    <location>
        <begin position="1"/>
        <end position="35"/>
    </location>
</feature>
<dbReference type="InterPro" id="IPR025706">
    <property type="entry name" value="Endoa_GalNAc"/>
</dbReference>
<dbReference type="InterPro" id="IPR014718">
    <property type="entry name" value="GH-type_carb-bd"/>
</dbReference>
<evidence type="ECO:0000313" key="4">
    <source>
        <dbReference type="EMBL" id="MFB9557499.1"/>
    </source>
</evidence>
<name>A0ABV5QVT9_9ACTN</name>
<dbReference type="Gene3D" id="3.20.20.80">
    <property type="entry name" value="Glycosidases"/>
    <property type="match status" value="1"/>
</dbReference>
<dbReference type="Pfam" id="PF21466">
    <property type="entry name" value="GH101_dom-5"/>
    <property type="match status" value="1"/>
</dbReference>
<feature type="domain" description="Glycosyl hydrolase family 98 putative carbohydrate-binding module" evidence="3">
    <location>
        <begin position="1163"/>
        <end position="1308"/>
    </location>
</feature>
<dbReference type="Pfam" id="PF17974">
    <property type="entry name" value="GalBD_like"/>
    <property type="match status" value="1"/>
</dbReference>
<dbReference type="RefSeq" id="WP_345485424.1">
    <property type="nucleotide sequence ID" value="NZ_BAAAWU010000001.1"/>
</dbReference>
<dbReference type="InterPro" id="IPR008979">
    <property type="entry name" value="Galactose-bd-like_sf"/>
</dbReference>
<evidence type="ECO:0000259" key="3">
    <source>
        <dbReference type="SMART" id="SM00776"/>
    </source>
</evidence>
<evidence type="ECO:0000313" key="5">
    <source>
        <dbReference type="Proteomes" id="UP001589716"/>
    </source>
</evidence>
<organism evidence="4 5">
    <name type="scientific">Streptomyces roseoviridis</name>
    <dbReference type="NCBI Taxonomy" id="67361"/>
    <lineage>
        <taxon>Bacteria</taxon>
        <taxon>Bacillati</taxon>
        <taxon>Actinomycetota</taxon>
        <taxon>Actinomycetes</taxon>
        <taxon>Kitasatosporales</taxon>
        <taxon>Streptomycetaceae</taxon>
        <taxon>Streptomyces</taxon>
    </lineage>
</organism>
<evidence type="ECO:0000256" key="1">
    <source>
        <dbReference type="SAM" id="MobiDB-lite"/>
    </source>
</evidence>
<protein>
    <submittedName>
        <fullName evidence="4">Endo-alpha-N-acetylgalactosaminidase family protein</fullName>
    </submittedName>
</protein>
<dbReference type="Pfam" id="PF08305">
    <property type="entry name" value="NPCBM"/>
    <property type="match status" value="1"/>
</dbReference>
<dbReference type="Pfam" id="PF10633">
    <property type="entry name" value="NPCBM_assoc"/>
    <property type="match status" value="1"/>
</dbReference>